<dbReference type="STRING" id="578462.A0A0L0T5A0"/>
<evidence type="ECO:0000313" key="4">
    <source>
        <dbReference type="EMBL" id="KNE69917.1"/>
    </source>
</evidence>
<sequence length="721" mass="79848">MGIKDLFRNKSSEKKRVLAPPARAPPTLAIPVHVSPAQYGVDTRHSVAKRVPRPVSTASTASTNILTNERPWLAVQALPSAAVSLDRSTMSGSSLSQHGQTQSLPRVLEEAAPTRIRPTTIVDAPVSVPAKYLVGIDFGTAYSGFALFRVPEDRRSGRTITLPRIMPGSTNNLTIFGKTDWKDHPQGVFSEKTPTVLAYRNGDRSNGILEDNCRWGWTAKCQNNDASFTRLERIKLALEPSTPLELRPAIPAGMDITDVIADYLALLREEILYLITSTSPMDNNLQPDDLLLCMTVPVGWSQQAHQNLRRAAAKASLISDENSRHLLFCFEPEAAALACVHESLFQMVPGSTILVVDCGGGTVDLFLSRLDNVGELEELTVGTGDFSGATIVDAEFQKFLGAKIGKNALDAFKTLPKLRERYALLEMQWESKKRSFSGTEDFLITLPVALQQVMDPEKVQELEELEINVTVTDMLSFFDPAVNRIVQLIKDQLRQANASPWVHESKITYLYVVGGFGSNKYLQQRINSDRQIKELVHKFVTLQRPEAAVVHGAVWFCLNHQSIKSLRARKTIGIGVQRYYDPARDHVSEITARDPRNPARAYVAKSVLCFLNKGQVVTNNAEYKCSGFKVYGDAWSDICVSVYTSDHTPSPSSSNRLEVDECELLGTITIEVPANLRGGPLPTFTIEIGHGRVELTVCITEETTKQKWTKFLNHGSFKVQT</sequence>
<feature type="region of interest" description="Disordered" evidence="3">
    <location>
        <begin position="1"/>
        <end position="20"/>
    </location>
</feature>
<dbReference type="GO" id="GO:0140662">
    <property type="term" value="F:ATP-dependent protein folding chaperone"/>
    <property type="evidence" value="ECO:0007669"/>
    <property type="project" value="InterPro"/>
</dbReference>
<dbReference type="Gene3D" id="3.30.420.40">
    <property type="match status" value="2"/>
</dbReference>
<evidence type="ECO:0000313" key="5">
    <source>
        <dbReference type="Proteomes" id="UP000054350"/>
    </source>
</evidence>
<protein>
    <recommendedName>
        <fullName evidence="6">Hsp70-like protein</fullName>
    </recommendedName>
</protein>
<gene>
    <name evidence="4" type="ORF">AMAG_14765</name>
</gene>
<keyword evidence="2" id="KW-0067">ATP-binding</keyword>
<keyword evidence="5" id="KW-1185">Reference proteome</keyword>
<evidence type="ECO:0008006" key="6">
    <source>
        <dbReference type="Google" id="ProtNLM"/>
    </source>
</evidence>
<evidence type="ECO:0000256" key="2">
    <source>
        <dbReference type="ARBA" id="ARBA00022840"/>
    </source>
</evidence>
<name>A0A0L0T5A0_ALLM3</name>
<dbReference type="AlphaFoldDB" id="A0A0L0T5A0"/>
<evidence type="ECO:0000256" key="1">
    <source>
        <dbReference type="ARBA" id="ARBA00022741"/>
    </source>
</evidence>
<dbReference type="GO" id="GO:0005524">
    <property type="term" value="F:ATP binding"/>
    <property type="evidence" value="ECO:0007669"/>
    <property type="project" value="UniProtKB-KW"/>
</dbReference>
<keyword evidence="1" id="KW-0547">Nucleotide-binding</keyword>
<dbReference type="InterPro" id="IPR013126">
    <property type="entry name" value="Hsp_70_fam"/>
</dbReference>
<organism evidence="4 5">
    <name type="scientific">Allomyces macrogynus (strain ATCC 38327)</name>
    <name type="common">Allomyces javanicus var. macrogynus</name>
    <dbReference type="NCBI Taxonomy" id="578462"/>
    <lineage>
        <taxon>Eukaryota</taxon>
        <taxon>Fungi</taxon>
        <taxon>Fungi incertae sedis</taxon>
        <taxon>Blastocladiomycota</taxon>
        <taxon>Blastocladiomycetes</taxon>
        <taxon>Blastocladiales</taxon>
        <taxon>Blastocladiaceae</taxon>
        <taxon>Allomyces</taxon>
    </lineage>
</organism>
<dbReference type="Proteomes" id="UP000054350">
    <property type="component" value="Unassembled WGS sequence"/>
</dbReference>
<dbReference type="EMBL" id="GG745363">
    <property type="protein sequence ID" value="KNE69916.1"/>
    <property type="molecule type" value="Genomic_DNA"/>
</dbReference>
<dbReference type="Pfam" id="PF00012">
    <property type="entry name" value="HSP70"/>
    <property type="match status" value="1"/>
</dbReference>
<dbReference type="VEuPathDB" id="FungiDB:AMAG_14765"/>
<dbReference type="InterPro" id="IPR043129">
    <property type="entry name" value="ATPase_NBD"/>
</dbReference>
<feature type="compositionally biased region" description="Basic and acidic residues" evidence="3">
    <location>
        <begin position="1"/>
        <end position="16"/>
    </location>
</feature>
<dbReference type="PANTHER" id="PTHR14187">
    <property type="entry name" value="ALPHA KINASE/ELONGATION FACTOR 2 KINASE"/>
    <property type="match status" value="1"/>
</dbReference>
<dbReference type="OrthoDB" id="2963168at2759"/>
<evidence type="ECO:0000256" key="3">
    <source>
        <dbReference type="SAM" id="MobiDB-lite"/>
    </source>
</evidence>
<dbReference type="Gene3D" id="3.90.640.10">
    <property type="entry name" value="Actin, Chain A, domain 4"/>
    <property type="match status" value="1"/>
</dbReference>
<dbReference type="SUPFAM" id="SSF53067">
    <property type="entry name" value="Actin-like ATPase domain"/>
    <property type="match status" value="2"/>
</dbReference>
<dbReference type="PANTHER" id="PTHR14187:SF5">
    <property type="entry name" value="HEAT SHOCK 70 KDA PROTEIN 12A"/>
    <property type="match status" value="1"/>
</dbReference>
<proteinExistence type="predicted"/>
<dbReference type="CDD" id="cd10229">
    <property type="entry name" value="ASKHA_NBD_HSP70_HSPA12"/>
    <property type="match status" value="1"/>
</dbReference>
<dbReference type="eggNOG" id="KOG0101">
    <property type="taxonomic scope" value="Eukaryota"/>
</dbReference>
<accession>A0A0L0T5A0</accession>
<reference evidence="4 5" key="1">
    <citation type="submission" date="2009-11" db="EMBL/GenBank/DDBJ databases">
        <title>Annotation of Allomyces macrogynus ATCC 38327.</title>
        <authorList>
            <consortium name="The Broad Institute Genome Sequencing Platform"/>
            <person name="Russ C."/>
            <person name="Cuomo C."/>
            <person name="Burger G."/>
            <person name="Gray M.W."/>
            <person name="Holland P.W.H."/>
            <person name="King N."/>
            <person name="Lang F.B.F."/>
            <person name="Roger A.J."/>
            <person name="Ruiz-Trillo I."/>
            <person name="Young S.K."/>
            <person name="Zeng Q."/>
            <person name="Gargeya S."/>
            <person name="Fitzgerald M."/>
            <person name="Haas B."/>
            <person name="Abouelleil A."/>
            <person name="Alvarado L."/>
            <person name="Arachchi H.M."/>
            <person name="Berlin A."/>
            <person name="Chapman S.B."/>
            <person name="Gearin G."/>
            <person name="Goldberg J."/>
            <person name="Griggs A."/>
            <person name="Gujja S."/>
            <person name="Hansen M."/>
            <person name="Heiman D."/>
            <person name="Howarth C."/>
            <person name="Larimer J."/>
            <person name="Lui A."/>
            <person name="MacDonald P.J.P."/>
            <person name="McCowen C."/>
            <person name="Montmayeur A."/>
            <person name="Murphy C."/>
            <person name="Neiman D."/>
            <person name="Pearson M."/>
            <person name="Priest M."/>
            <person name="Roberts A."/>
            <person name="Saif S."/>
            <person name="Shea T."/>
            <person name="Sisk P."/>
            <person name="Stolte C."/>
            <person name="Sykes S."/>
            <person name="Wortman J."/>
            <person name="Nusbaum C."/>
            <person name="Birren B."/>
        </authorList>
    </citation>
    <scope>NUCLEOTIDE SEQUENCE [LARGE SCALE GENOMIC DNA]</scope>
    <source>
        <strain evidence="4 5">ATCC 38327</strain>
    </source>
</reference>
<dbReference type="OMA" id="QMEFAIT"/>
<dbReference type="EMBL" id="GG745363">
    <property type="protein sequence ID" value="KNE69917.1"/>
    <property type="molecule type" value="Genomic_DNA"/>
</dbReference>
<reference evidence="5" key="2">
    <citation type="submission" date="2009-11" db="EMBL/GenBank/DDBJ databases">
        <title>The Genome Sequence of Allomyces macrogynus strain ATCC 38327.</title>
        <authorList>
            <consortium name="The Broad Institute Genome Sequencing Platform"/>
            <person name="Russ C."/>
            <person name="Cuomo C."/>
            <person name="Shea T."/>
            <person name="Young S.K."/>
            <person name="Zeng Q."/>
            <person name="Koehrsen M."/>
            <person name="Haas B."/>
            <person name="Borodovsky M."/>
            <person name="Guigo R."/>
            <person name="Alvarado L."/>
            <person name="Berlin A."/>
            <person name="Borenstein D."/>
            <person name="Chen Z."/>
            <person name="Engels R."/>
            <person name="Freedman E."/>
            <person name="Gellesch M."/>
            <person name="Goldberg J."/>
            <person name="Griggs A."/>
            <person name="Gujja S."/>
            <person name="Heiman D."/>
            <person name="Hepburn T."/>
            <person name="Howarth C."/>
            <person name="Jen D."/>
            <person name="Larson L."/>
            <person name="Lewis B."/>
            <person name="Mehta T."/>
            <person name="Park D."/>
            <person name="Pearson M."/>
            <person name="Roberts A."/>
            <person name="Saif S."/>
            <person name="Shenoy N."/>
            <person name="Sisk P."/>
            <person name="Stolte C."/>
            <person name="Sykes S."/>
            <person name="Walk T."/>
            <person name="White J."/>
            <person name="Yandava C."/>
            <person name="Burger G."/>
            <person name="Gray M.W."/>
            <person name="Holland P.W.H."/>
            <person name="King N."/>
            <person name="Lang F.B.F."/>
            <person name="Roger A.J."/>
            <person name="Ruiz-Trillo I."/>
            <person name="Lander E."/>
            <person name="Nusbaum C."/>
        </authorList>
    </citation>
    <scope>NUCLEOTIDE SEQUENCE [LARGE SCALE GENOMIC DNA]</scope>
    <source>
        <strain evidence="5">ATCC 38327</strain>
    </source>
</reference>